<name>X0TZC3_9ZZZZ</name>
<accession>X0TZC3</accession>
<organism evidence="1">
    <name type="scientific">marine sediment metagenome</name>
    <dbReference type="NCBI Taxonomy" id="412755"/>
    <lineage>
        <taxon>unclassified sequences</taxon>
        <taxon>metagenomes</taxon>
        <taxon>ecological metagenomes</taxon>
    </lineage>
</organism>
<gene>
    <name evidence="1" type="ORF">S01H1_03971</name>
</gene>
<comment type="caution">
    <text evidence="1">The sequence shown here is derived from an EMBL/GenBank/DDBJ whole genome shotgun (WGS) entry which is preliminary data.</text>
</comment>
<protein>
    <submittedName>
        <fullName evidence="1">Uncharacterized protein</fullName>
    </submittedName>
</protein>
<dbReference type="AlphaFoldDB" id="X0TZC3"/>
<proteinExistence type="predicted"/>
<dbReference type="EMBL" id="BARS01002123">
    <property type="protein sequence ID" value="GAF81495.1"/>
    <property type="molecule type" value="Genomic_DNA"/>
</dbReference>
<reference evidence="1" key="1">
    <citation type="journal article" date="2014" name="Front. Microbiol.">
        <title>High frequency of phylogenetically diverse reductive dehalogenase-homologous genes in deep subseafloor sedimentary metagenomes.</title>
        <authorList>
            <person name="Kawai M."/>
            <person name="Futagami T."/>
            <person name="Toyoda A."/>
            <person name="Takaki Y."/>
            <person name="Nishi S."/>
            <person name="Hori S."/>
            <person name="Arai W."/>
            <person name="Tsubouchi T."/>
            <person name="Morono Y."/>
            <person name="Uchiyama I."/>
            <person name="Ito T."/>
            <person name="Fujiyama A."/>
            <person name="Inagaki F."/>
            <person name="Takami H."/>
        </authorList>
    </citation>
    <scope>NUCLEOTIDE SEQUENCE</scope>
    <source>
        <strain evidence="1">Expedition CK06-06</strain>
    </source>
</reference>
<sequence length="104" mass="12616">MATEEESITKLTFDSTDFKFLAAYEAYSKVFDETIKEGVKQQLNELVTQLSSDEISYPQFYRRIGDFREEYDGREFRRARIQGSRKFAYRRKEQERARIKRHKR</sequence>
<evidence type="ECO:0000313" key="1">
    <source>
        <dbReference type="EMBL" id="GAF81495.1"/>
    </source>
</evidence>